<sequence>MKYGLVDGGYRKIVDFRNKIAHKYFGLNAQKVYEIAKFNLDDVEFTVKELIEDIEPTLKQELIDSFIEDNYYLDFVVKALKELENE</sequence>
<keyword evidence="2" id="KW-0540">Nuclease</keyword>
<keyword evidence="6" id="KW-1185">Reference proteome</keyword>
<dbReference type="STRING" id="223786.SAMN05216234_15311"/>
<evidence type="ECO:0000256" key="1">
    <source>
        <dbReference type="ARBA" id="ARBA00022649"/>
    </source>
</evidence>
<dbReference type="GO" id="GO:0016787">
    <property type="term" value="F:hydrolase activity"/>
    <property type="evidence" value="ECO:0007669"/>
    <property type="project" value="UniProtKB-KW"/>
</dbReference>
<keyword evidence="1" id="KW-1277">Toxin-antitoxin system</keyword>
<accession>A0A1I5U492</accession>
<proteinExistence type="inferred from homology"/>
<evidence type="ECO:0000256" key="3">
    <source>
        <dbReference type="ARBA" id="ARBA00022801"/>
    </source>
</evidence>
<evidence type="ECO:0000256" key="2">
    <source>
        <dbReference type="ARBA" id="ARBA00022722"/>
    </source>
</evidence>
<evidence type="ECO:0000313" key="6">
    <source>
        <dbReference type="Proteomes" id="UP000199227"/>
    </source>
</evidence>
<gene>
    <name evidence="5" type="ORF">SAMN05216234_15311</name>
</gene>
<evidence type="ECO:0000256" key="4">
    <source>
        <dbReference type="ARBA" id="ARBA00024207"/>
    </source>
</evidence>
<name>A0A1I5U492_9BACT</name>
<dbReference type="Gene3D" id="1.20.120.580">
    <property type="entry name" value="bsu32300-like"/>
    <property type="match status" value="1"/>
</dbReference>
<dbReference type="InterPro" id="IPR037038">
    <property type="entry name" value="HepT-like_sf"/>
</dbReference>
<dbReference type="InterPro" id="IPR008201">
    <property type="entry name" value="HepT-like"/>
</dbReference>
<evidence type="ECO:0008006" key="7">
    <source>
        <dbReference type="Google" id="ProtNLM"/>
    </source>
</evidence>
<organism evidence="5 6">
    <name type="scientific">Hydrogenimonas thermophila</name>
    <dbReference type="NCBI Taxonomy" id="223786"/>
    <lineage>
        <taxon>Bacteria</taxon>
        <taxon>Pseudomonadati</taxon>
        <taxon>Campylobacterota</taxon>
        <taxon>Epsilonproteobacteria</taxon>
        <taxon>Campylobacterales</taxon>
        <taxon>Hydrogenimonadaceae</taxon>
        <taxon>Hydrogenimonas</taxon>
    </lineage>
</organism>
<comment type="similarity">
    <text evidence="4">Belongs to the HepT RNase toxin family.</text>
</comment>
<dbReference type="GO" id="GO:0110001">
    <property type="term" value="C:toxin-antitoxin complex"/>
    <property type="evidence" value="ECO:0007669"/>
    <property type="project" value="InterPro"/>
</dbReference>
<dbReference type="Pfam" id="PF01934">
    <property type="entry name" value="HepT-like"/>
    <property type="match status" value="1"/>
</dbReference>
<dbReference type="EMBL" id="FOXB01000053">
    <property type="protein sequence ID" value="SFP89366.1"/>
    <property type="molecule type" value="Genomic_DNA"/>
</dbReference>
<evidence type="ECO:0000313" key="5">
    <source>
        <dbReference type="EMBL" id="SFP89366.1"/>
    </source>
</evidence>
<protein>
    <recommendedName>
        <fullName evidence="7">DUF86 domain-containing protein</fullName>
    </recommendedName>
</protein>
<keyword evidence="3" id="KW-0378">Hydrolase</keyword>
<dbReference type="Proteomes" id="UP000199227">
    <property type="component" value="Unassembled WGS sequence"/>
</dbReference>
<dbReference type="GO" id="GO:0004540">
    <property type="term" value="F:RNA nuclease activity"/>
    <property type="evidence" value="ECO:0007669"/>
    <property type="project" value="InterPro"/>
</dbReference>
<reference evidence="5 6" key="1">
    <citation type="submission" date="2016-10" db="EMBL/GenBank/DDBJ databases">
        <authorList>
            <person name="de Groot N.N."/>
        </authorList>
    </citation>
    <scope>NUCLEOTIDE SEQUENCE [LARGE SCALE GENOMIC DNA]</scope>
    <source>
        <strain evidence="5 6">EP1-55-1</strain>
    </source>
</reference>
<dbReference type="AlphaFoldDB" id="A0A1I5U492"/>